<feature type="chain" id="PRO_5017257856" description="Lipoprotein" evidence="1">
    <location>
        <begin position="20"/>
        <end position="168"/>
    </location>
</feature>
<organism evidence="2 3">
    <name type="scientific">Arachidicoccus soli</name>
    <dbReference type="NCBI Taxonomy" id="2341117"/>
    <lineage>
        <taxon>Bacteria</taxon>
        <taxon>Pseudomonadati</taxon>
        <taxon>Bacteroidota</taxon>
        <taxon>Chitinophagia</taxon>
        <taxon>Chitinophagales</taxon>
        <taxon>Chitinophagaceae</taxon>
        <taxon>Arachidicoccus</taxon>
    </lineage>
</organism>
<feature type="signal peptide" evidence="1">
    <location>
        <begin position="1"/>
        <end position="19"/>
    </location>
</feature>
<evidence type="ECO:0008006" key="4">
    <source>
        <dbReference type="Google" id="ProtNLM"/>
    </source>
</evidence>
<dbReference type="Proteomes" id="UP000266118">
    <property type="component" value="Chromosome"/>
</dbReference>
<evidence type="ECO:0000313" key="2">
    <source>
        <dbReference type="EMBL" id="AYD46772.1"/>
    </source>
</evidence>
<proteinExistence type="predicted"/>
<gene>
    <name evidence="2" type="ORF">D6B99_03565</name>
</gene>
<accession>A0A386HM70</accession>
<keyword evidence="1" id="KW-0732">Signal</keyword>
<evidence type="ECO:0000313" key="3">
    <source>
        <dbReference type="Proteomes" id="UP000266118"/>
    </source>
</evidence>
<protein>
    <recommendedName>
        <fullName evidence="4">Lipoprotein</fullName>
    </recommendedName>
</protein>
<dbReference type="AlphaFoldDB" id="A0A386HM70"/>
<name>A0A386HM70_9BACT</name>
<keyword evidence="3" id="KW-1185">Reference proteome</keyword>
<dbReference type="PROSITE" id="PS51257">
    <property type="entry name" value="PROKAR_LIPOPROTEIN"/>
    <property type="match status" value="1"/>
</dbReference>
<evidence type="ECO:0000256" key="1">
    <source>
        <dbReference type="SAM" id="SignalP"/>
    </source>
</evidence>
<dbReference type="RefSeq" id="WP_119985150.1">
    <property type="nucleotide sequence ID" value="NZ_CP032489.1"/>
</dbReference>
<dbReference type="EMBL" id="CP032489">
    <property type="protein sequence ID" value="AYD46772.1"/>
    <property type="molecule type" value="Genomic_DNA"/>
</dbReference>
<sequence length="168" mass="18071">MKKTLFAFAALIGCGLLFGSCTKTVHDNNSGLEALTTTFSLNQSSWTKNSNGNYSVTKTITDITSDITDYGAVWIYLSYDGGNTYELLPSNGVVDDNNNSYDFIGSSGDNNDGSAGFVNLYAYTSTTSPAPNMAIKVKVVSIPSSLSQSSASVDFKNYNEVKRVFNLK</sequence>
<dbReference type="OrthoDB" id="672896at2"/>
<reference evidence="2 3" key="1">
    <citation type="submission" date="2018-09" db="EMBL/GenBank/DDBJ databases">
        <title>Arachidicoccus sp. nov., a bacterium isolated from soil.</title>
        <authorList>
            <person name="Weon H.-Y."/>
            <person name="Kwon S.-W."/>
            <person name="Lee S.A."/>
        </authorList>
    </citation>
    <scope>NUCLEOTIDE SEQUENCE [LARGE SCALE GENOMIC DNA]</scope>
    <source>
        <strain evidence="2 3">KIS59-12</strain>
    </source>
</reference>
<dbReference type="KEGG" id="ark:D6B99_03565"/>